<evidence type="ECO:0000313" key="1">
    <source>
        <dbReference type="EMBL" id="QYC08968.1"/>
    </source>
</evidence>
<dbReference type="RefSeq" id="WP_219354641.1">
    <property type="nucleotide sequence ID" value="NZ_CP080034.1"/>
</dbReference>
<dbReference type="EMBL" id="CP080034">
    <property type="protein sequence ID" value="QYC08968.1"/>
    <property type="molecule type" value="Genomic_DNA"/>
</dbReference>
<accession>A0ABX8TFV2</accession>
<sequence>MTEVRVLHARSGVVLQQEGDGAYVLTSLRGSDERRFADLEQAERVFDTEVAASERDPDIVARLGGS</sequence>
<dbReference type="GeneID" id="94375596"/>
<evidence type="ECO:0008006" key="3">
    <source>
        <dbReference type="Google" id="ProtNLM"/>
    </source>
</evidence>
<dbReference type="Proteomes" id="UP000824334">
    <property type="component" value="Chromosome"/>
</dbReference>
<organism evidence="1 2">
    <name type="scientific">Brevundimonas nasdae</name>
    <dbReference type="NCBI Taxonomy" id="172043"/>
    <lineage>
        <taxon>Bacteria</taxon>
        <taxon>Pseudomonadati</taxon>
        <taxon>Pseudomonadota</taxon>
        <taxon>Alphaproteobacteria</taxon>
        <taxon>Caulobacterales</taxon>
        <taxon>Caulobacteraceae</taxon>
        <taxon>Brevundimonas</taxon>
    </lineage>
</organism>
<evidence type="ECO:0000313" key="2">
    <source>
        <dbReference type="Proteomes" id="UP000824334"/>
    </source>
</evidence>
<reference evidence="1 2" key="1">
    <citation type="submission" date="2021-07" db="EMBL/GenBank/DDBJ databases">
        <title>Isolation and characterization of bacteria from a gold mining with a capacity of golden bioaccumulation.</title>
        <authorList>
            <person name="Yang X.J."/>
        </authorList>
    </citation>
    <scope>NUCLEOTIDE SEQUENCE [LARGE SCALE GENOMIC DNA]</scope>
    <source>
        <strain evidence="1 2">Au29</strain>
    </source>
</reference>
<gene>
    <name evidence="1" type="ORF">KWG56_09975</name>
</gene>
<protein>
    <recommendedName>
        <fullName evidence="3">Prevent-host-death protein</fullName>
    </recommendedName>
</protein>
<name>A0ABX8TFV2_9CAUL</name>
<keyword evidence="2" id="KW-1185">Reference proteome</keyword>
<proteinExistence type="predicted"/>